<keyword evidence="2" id="KW-1185">Reference proteome</keyword>
<evidence type="ECO:0000313" key="2">
    <source>
        <dbReference type="Proteomes" id="UP000193963"/>
    </source>
</evidence>
<reference evidence="2" key="1">
    <citation type="submission" date="2017-03" db="EMBL/GenBank/DDBJ databases">
        <authorList>
            <person name="Rodrigo-Torres L."/>
            <person name="Arahal R.D."/>
            <person name="Lucena T."/>
        </authorList>
    </citation>
    <scope>NUCLEOTIDE SEQUENCE [LARGE SCALE GENOMIC DNA]</scope>
    <source>
        <strain evidence="2">CECT 7751</strain>
    </source>
</reference>
<sequence length="118" mass="12641">MIWAREFADVGVLLASPALLFAGVFSIVMARNVREIRVDGDRIQFLPVGASLPLDEIIAIKKPAQSGALTHIELSTKAARSRYVPGALLQWNRGCRLTITGSNGAAVLAALSQRFPVA</sequence>
<dbReference type="EMBL" id="FWFN01000005">
    <property type="protein sequence ID" value="SLN54946.1"/>
    <property type="molecule type" value="Genomic_DNA"/>
</dbReference>
<evidence type="ECO:0000313" key="1">
    <source>
        <dbReference type="EMBL" id="SLN54946.1"/>
    </source>
</evidence>
<dbReference type="AlphaFoldDB" id="A0A1X6ZLY3"/>
<protein>
    <submittedName>
        <fullName evidence="1">Uncharacterized protein</fullName>
    </submittedName>
</protein>
<dbReference type="Proteomes" id="UP000193963">
    <property type="component" value="Unassembled WGS sequence"/>
</dbReference>
<name>A0A1X6ZLY3_9RHOB</name>
<accession>A0A1X6ZLY3</accession>
<organism evidence="1 2">
    <name type="scientific">Pseudooceanicola marinus</name>
    <dbReference type="NCBI Taxonomy" id="396013"/>
    <lineage>
        <taxon>Bacteria</taxon>
        <taxon>Pseudomonadati</taxon>
        <taxon>Pseudomonadota</taxon>
        <taxon>Alphaproteobacteria</taxon>
        <taxon>Rhodobacterales</taxon>
        <taxon>Paracoccaceae</taxon>
        <taxon>Pseudooceanicola</taxon>
    </lineage>
</organism>
<gene>
    <name evidence="1" type="ORF">PSM7751_02682</name>
</gene>
<proteinExistence type="predicted"/>